<protein>
    <submittedName>
        <fullName evidence="1">Uncharacterized protein</fullName>
    </submittedName>
</protein>
<comment type="caution">
    <text evidence="1">The sequence shown here is derived from an EMBL/GenBank/DDBJ whole genome shotgun (WGS) entry which is preliminary data.</text>
</comment>
<dbReference type="Proteomes" id="UP000887013">
    <property type="component" value="Unassembled WGS sequence"/>
</dbReference>
<evidence type="ECO:0000313" key="2">
    <source>
        <dbReference type="Proteomes" id="UP000887013"/>
    </source>
</evidence>
<keyword evidence="2" id="KW-1185">Reference proteome</keyword>
<proteinExistence type="predicted"/>
<gene>
    <name evidence="1" type="ORF">NPIL_544251</name>
</gene>
<sequence length="84" mass="9637">MPLIRRLESAPQALLLQARIAKPPISRTFVLSRPVFVFAACLLLTMVRKKAVDESREGITTCKIYYILDIDIDWGWISLNLDFD</sequence>
<accession>A0A8X6U268</accession>
<evidence type="ECO:0000313" key="1">
    <source>
        <dbReference type="EMBL" id="GFT74377.1"/>
    </source>
</evidence>
<reference evidence="1" key="1">
    <citation type="submission" date="2020-08" db="EMBL/GenBank/DDBJ databases">
        <title>Multicomponent nature underlies the extraordinary mechanical properties of spider dragline silk.</title>
        <authorList>
            <person name="Kono N."/>
            <person name="Nakamura H."/>
            <person name="Mori M."/>
            <person name="Yoshida Y."/>
            <person name="Ohtoshi R."/>
            <person name="Malay A.D."/>
            <person name="Moran D.A.P."/>
            <person name="Tomita M."/>
            <person name="Numata K."/>
            <person name="Arakawa K."/>
        </authorList>
    </citation>
    <scope>NUCLEOTIDE SEQUENCE</scope>
</reference>
<organism evidence="1 2">
    <name type="scientific">Nephila pilipes</name>
    <name type="common">Giant wood spider</name>
    <name type="synonym">Nephila maculata</name>
    <dbReference type="NCBI Taxonomy" id="299642"/>
    <lineage>
        <taxon>Eukaryota</taxon>
        <taxon>Metazoa</taxon>
        <taxon>Ecdysozoa</taxon>
        <taxon>Arthropoda</taxon>
        <taxon>Chelicerata</taxon>
        <taxon>Arachnida</taxon>
        <taxon>Araneae</taxon>
        <taxon>Araneomorphae</taxon>
        <taxon>Entelegynae</taxon>
        <taxon>Araneoidea</taxon>
        <taxon>Nephilidae</taxon>
        <taxon>Nephila</taxon>
    </lineage>
</organism>
<name>A0A8X6U268_NEPPI</name>
<dbReference type="AlphaFoldDB" id="A0A8X6U268"/>
<dbReference type="OrthoDB" id="10424211at2759"/>
<dbReference type="EMBL" id="BMAW01117284">
    <property type="protein sequence ID" value="GFT74377.1"/>
    <property type="molecule type" value="Genomic_DNA"/>
</dbReference>